<dbReference type="AlphaFoldDB" id="A0A1H3Y8T2"/>
<dbReference type="NCBIfam" id="TIGR02532">
    <property type="entry name" value="IV_pilin_GFxxxE"/>
    <property type="match status" value="1"/>
</dbReference>
<dbReference type="Pfam" id="PF07963">
    <property type="entry name" value="N_methyl"/>
    <property type="match status" value="1"/>
</dbReference>
<evidence type="ECO:0000313" key="3">
    <source>
        <dbReference type="Proteomes" id="UP000242469"/>
    </source>
</evidence>
<organism evidence="2 3">
    <name type="scientific">Marinobacterium iners DSM 11526</name>
    <dbReference type="NCBI Taxonomy" id="1122198"/>
    <lineage>
        <taxon>Bacteria</taxon>
        <taxon>Pseudomonadati</taxon>
        <taxon>Pseudomonadota</taxon>
        <taxon>Gammaproteobacteria</taxon>
        <taxon>Oceanospirillales</taxon>
        <taxon>Oceanospirillaceae</taxon>
        <taxon>Marinobacterium</taxon>
    </lineage>
</organism>
<sequence length="171" mass="18506">MEKMASRVVKVTAPTSITGSSRQRSQAGFTLLELLVVFSMIGLVIGAAVPATARLYDSSLYRSAVRDSLVALTSARYRAVAHGTVQDVLIDVQGLTLESGRDKVEYPDKVALEVLSAREMNVLYPGKAVIRFYPDGTSSGGTVSIRNQRGTGVDLKVDWLLGRVVQEKYAL</sequence>
<dbReference type="STRING" id="1122198.SAMN02745729_101408"/>
<dbReference type="RefSeq" id="WP_175527547.1">
    <property type="nucleotide sequence ID" value="NZ_FNRJ01000001.1"/>
</dbReference>
<dbReference type="InterPro" id="IPR045584">
    <property type="entry name" value="Pilin-like"/>
</dbReference>
<dbReference type="PROSITE" id="PS00409">
    <property type="entry name" value="PROKAR_NTER_METHYL"/>
    <property type="match status" value="1"/>
</dbReference>
<dbReference type="InterPro" id="IPR012902">
    <property type="entry name" value="N_methyl_site"/>
</dbReference>
<evidence type="ECO:0000256" key="1">
    <source>
        <dbReference type="SAM" id="Phobius"/>
    </source>
</evidence>
<keyword evidence="1" id="KW-0472">Membrane</keyword>
<evidence type="ECO:0000313" key="2">
    <source>
        <dbReference type="EMBL" id="SEA08029.1"/>
    </source>
</evidence>
<reference evidence="3" key="1">
    <citation type="submission" date="2016-10" db="EMBL/GenBank/DDBJ databases">
        <authorList>
            <person name="Varghese N."/>
            <person name="Submissions S."/>
        </authorList>
    </citation>
    <scope>NUCLEOTIDE SEQUENCE [LARGE SCALE GENOMIC DNA]</scope>
    <source>
        <strain evidence="3">DSM 11526</strain>
    </source>
</reference>
<proteinExistence type="predicted"/>
<protein>
    <submittedName>
        <fullName evidence="2">General secretion pathway protein H</fullName>
    </submittedName>
</protein>
<keyword evidence="1" id="KW-1133">Transmembrane helix</keyword>
<name>A0A1H3Y8T2_9GAMM</name>
<dbReference type="Proteomes" id="UP000242469">
    <property type="component" value="Unassembled WGS sequence"/>
</dbReference>
<keyword evidence="3" id="KW-1185">Reference proteome</keyword>
<keyword evidence="1" id="KW-0812">Transmembrane</keyword>
<gene>
    <name evidence="2" type="ORF">SAMN02745729_101408</name>
</gene>
<dbReference type="SUPFAM" id="SSF54523">
    <property type="entry name" value="Pili subunits"/>
    <property type="match status" value="1"/>
</dbReference>
<feature type="transmembrane region" description="Helical" evidence="1">
    <location>
        <begin position="31"/>
        <end position="53"/>
    </location>
</feature>
<accession>A0A1H3Y8T2</accession>
<dbReference type="EMBL" id="FNRJ01000001">
    <property type="protein sequence ID" value="SEA08029.1"/>
    <property type="molecule type" value="Genomic_DNA"/>
</dbReference>